<sequence length="242" mass="26992">MTSVTQRLVAARKSLGLTQAGLAETLHIHHTTVSKWELEKVEFSHSNALAFEQAFRVSANWLLTGEGEMMLPAPNQDSALRNGIVSRVQQLFWKMLRHGTELTTANTVMNVPLLTAVPCTGNGDALKDYVGIQCVSFDVQWLSSSFDVPPRNLCVMQISSDSMAPIIMRGEFIFVDGYERQPEYRDGVWVLRLDDELTVKRVKMVAPNHYQTISEEDPSCATDLPKTAKLLGRVVGGPPRQY</sequence>
<dbReference type="CDD" id="cd06529">
    <property type="entry name" value="S24_LexA-like"/>
    <property type="match status" value="1"/>
</dbReference>
<keyword evidence="1" id="KW-0805">Transcription regulation</keyword>
<dbReference type="PANTHER" id="PTHR40661:SF3">
    <property type="entry name" value="FELS-1 PROPHAGE TRANSCRIPTIONAL REGULATOR"/>
    <property type="match status" value="1"/>
</dbReference>
<organism evidence="5">
    <name type="scientific">uncultured bacterium contig00144</name>
    <dbReference type="NCBI Taxonomy" id="1181585"/>
    <lineage>
        <taxon>Bacteria</taxon>
        <taxon>environmental samples</taxon>
    </lineage>
</organism>
<dbReference type="Gene3D" id="2.10.109.10">
    <property type="entry name" value="Umud Fragment, subunit A"/>
    <property type="match status" value="1"/>
</dbReference>
<dbReference type="SMART" id="SM00530">
    <property type="entry name" value="HTH_XRE"/>
    <property type="match status" value="1"/>
</dbReference>
<protein>
    <recommendedName>
        <fullName evidence="4">HTH cro/C1-type domain-containing protein</fullName>
    </recommendedName>
</protein>
<dbReference type="SUPFAM" id="SSF47413">
    <property type="entry name" value="lambda repressor-like DNA-binding domains"/>
    <property type="match status" value="1"/>
</dbReference>
<feature type="domain" description="HTH cro/C1-type" evidence="4">
    <location>
        <begin position="8"/>
        <end position="62"/>
    </location>
</feature>
<reference evidence="5" key="1">
    <citation type="submission" date="2012-03" db="EMBL/GenBank/DDBJ databases">
        <title>Functional metagenomics reveals considerable lignocellulase gene clusters in the gut microbiome of a wood-feeding higher termite.</title>
        <authorList>
            <person name="Liu N."/>
        </authorList>
    </citation>
    <scope>NUCLEOTIDE SEQUENCE</scope>
</reference>
<proteinExistence type="predicted"/>
<dbReference type="SUPFAM" id="SSF51306">
    <property type="entry name" value="LexA/Signal peptidase"/>
    <property type="match status" value="1"/>
</dbReference>
<dbReference type="InterPro" id="IPR001387">
    <property type="entry name" value="Cro/C1-type_HTH"/>
</dbReference>
<name>A0A806KK82_9BACT</name>
<dbReference type="Pfam" id="PF00717">
    <property type="entry name" value="Peptidase_S24"/>
    <property type="match status" value="1"/>
</dbReference>
<dbReference type="EMBL" id="JQ844242">
    <property type="protein sequence ID" value="AGS53684.1"/>
    <property type="molecule type" value="Genomic_DNA"/>
</dbReference>
<dbReference type="CDD" id="cd00093">
    <property type="entry name" value="HTH_XRE"/>
    <property type="match status" value="1"/>
</dbReference>
<keyword evidence="2" id="KW-0238">DNA-binding</keyword>
<evidence type="ECO:0000259" key="4">
    <source>
        <dbReference type="PROSITE" id="PS50943"/>
    </source>
</evidence>
<accession>A0A806KK82</accession>
<dbReference type="InterPro" id="IPR015927">
    <property type="entry name" value="Peptidase_S24_S26A/B/C"/>
</dbReference>
<dbReference type="Gene3D" id="1.10.260.40">
    <property type="entry name" value="lambda repressor-like DNA-binding domains"/>
    <property type="match status" value="1"/>
</dbReference>
<evidence type="ECO:0000256" key="1">
    <source>
        <dbReference type="ARBA" id="ARBA00023015"/>
    </source>
</evidence>
<dbReference type="Pfam" id="PF01381">
    <property type="entry name" value="HTH_3"/>
    <property type="match status" value="1"/>
</dbReference>
<dbReference type="PANTHER" id="PTHR40661">
    <property type="match status" value="1"/>
</dbReference>
<dbReference type="GO" id="GO:0003677">
    <property type="term" value="F:DNA binding"/>
    <property type="evidence" value="ECO:0007669"/>
    <property type="project" value="UniProtKB-KW"/>
</dbReference>
<dbReference type="PROSITE" id="PS50943">
    <property type="entry name" value="HTH_CROC1"/>
    <property type="match status" value="1"/>
</dbReference>
<dbReference type="InterPro" id="IPR010982">
    <property type="entry name" value="Lambda_DNA-bd_dom_sf"/>
</dbReference>
<evidence type="ECO:0000256" key="3">
    <source>
        <dbReference type="ARBA" id="ARBA00023163"/>
    </source>
</evidence>
<evidence type="ECO:0000313" key="5">
    <source>
        <dbReference type="EMBL" id="AGS53684.1"/>
    </source>
</evidence>
<dbReference type="InterPro" id="IPR039418">
    <property type="entry name" value="LexA-like"/>
</dbReference>
<keyword evidence="3" id="KW-0804">Transcription</keyword>
<evidence type="ECO:0000256" key="2">
    <source>
        <dbReference type="ARBA" id="ARBA00023125"/>
    </source>
</evidence>
<dbReference type="InterPro" id="IPR036286">
    <property type="entry name" value="LexA/Signal_pep-like_sf"/>
</dbReference>
<dbReference type="AlphaFoldDB" id="A0A806KK82"/>